<evidence type="ECO:0000313" key="3">
    <source>
        <dbReference type="Proteomes" id="UP001153555"/>
    </source>
</evidence>
<comment type="caution">
    <text evidence="2">The sequence shown here is derived from an EMBL/GenBank/DDBJ whole genome shotgun (WGS) entry which is preliminary data.</text>
</comment>
<dbReference type="AlphaFoldDB" id="A0A9N7MRG3"/>
<dbReference type="OrthoDB" id="1920857at2759"/>
<reference evidence="2" key="1">
    <citation type="submission" date="2019-12" db="EMBL/GenBank/DDBJ databases">
        <authorList>
            <person name="Scholes J."/>
        </authorList>
    </citation>
    <scope>NUCLEOTIDE SEQUENCE</scope>
</reference>
<organism evidence="2 3">
    <name type="scientific">Striga hermonthica</name>
    <name type="common">Purple witchweed</name>
    <name type="synonym">Buchnera hermonthica</name>
    <dbReference type="NCBI Taxonomy" id="68872"/>
    <lineage>
        <taxon>Eukaryota</taxon>
        <taxon>Viridiplantae</taxon>
        <taxon>Streptophyta</taxon>
        <taxon>Embryophyta</taxon>
        <taxon>Tracheophyta</taxon>
        <taxon>Spermatophyta</taxon>
        <taxon>Magnoliopsida</taxon>
        <taxon>eudicotyledons</taxon>
        <taxon>Gunneridae</taxon>
        <taxon>Pentapetalae</taxon>
        <taxon>asterids</taxon>
        <taxon>lamiids</taxon>
        <taxon>Lamiales</taxon>
        <taxon>Orobanchaceae</taxon>
        <taxon>Buchnereae</taxon>
        <taxon>Striga</taxon>
    </lineage>
</organism>
<dbReference type="EMBL" id="CACSLK010009942">
    <property type="protein sequence ID" value="CAA0812269.1"/>
    <property type="molecule type" value="Genomic_DNA"/>
</dbReference>
<dbReference type="Proteomes" id="UP001153555">
    <property type="component" value="Unassembled WGS sequence"/>
</dbReference>
<dbReference type="PANTHER" id="PTHR31722:SF2">
    <property type="entry name" value="DNA CROSS-LINK REPAIR 1 PROTEIN-LIKE"/>
    <property type="match status" value="1"/>
</dbReference>
<sequence length="194" mass="22016">MVSLKIHQPASNPITEQPLSPRTSFSSDFFNDRDFISICPNPMWDEAYSEWDMIEFEFLSVSQPKPADGLGKATRPITRETINWLPEDDPSPRPPKCTILWKELLNLKKSRTTSAPPFSMPSSFSKSSSSPRASLSDHADNVKDKSKVIKRKEKKGKERMSIRIRPILNVPICSQAKSIAFSPVFPVRKGRLER</sequence>
<evidence type="ECO:0000313" key="2">
    <source>
        <dbReference type="EMBL" id="CAA0812269.1"/>
    </source>
</evidence>
<feature type="region of interest" description="Disordered" evidence="1">
    <location>
        <begin position="112"/>
        <end position="160"/>
    </location>
</feature>
<name>A0A9N7MRG3_STRHE</name>
<evidence type="ECO:0000256" key="1">
    <source>
        <dbReference type="SAM" id="MobiDB-lite"/>
    </source>
</evidence>
<keyword evidence="3" id="KW-1185">Reference proteome</keyword>
<accession>A0A9N7MRG3</accession>
<feature type="compositionally biased region" description="Basic and acidic residues" evidence="1">
    <location>
        <begin position="135"/>
        <end position="147"/>
    </location>
</feature>
<proteinExistence type="predicted"/>
<feature type="compositionally biased region" description="Polar residues" evidence="1">
    <location>
        <begin position="9"/>
        <end position="22"/>
    </location>
</feature>
<feature type="region of interest" description="Disordered" evidence="1">
    <location>
        <begin position="1"/>
        <end position="22"/>
    </location>
</feature>
<gene>
    <name evidence="2" type="ORF">SHERM_13016</name>
</gene>
<protein>
    <submittedName>
        <fullName evidence="2">Uncharacterized protein</fullName>
    </submittedName>
</protein>
<dbReference type="PANTHER" id="PTHR31722">
    <property type="entry name" value="OS06G0675200 PROTEIN"/>
    <property type="match status" value="1"/>
</dbReference>
<feature type="compositionally biased region" description="Low complexity" evidence="1">
    <location>
        <begin position="114"/>
        <end position="134"/>
    </location>
</feature>